<dbReference type="GO" id="GO:0005794">
    <property type="term" value="C:Golgi apparatus"/>
    <property type="evidence" value="ECO:0007669"/>
    <property type="project" value="TreeGrafter"/>
</dbReference>
<feature type="transmembrane region" description="Helical" evidence="7">
    <location>
        <begin position="192"/>
        <end position="214"/>
    </location>
</feature>
<evidence type="ECO:0000259" key="9">
    <source>
        <dbReference type="Pfam" id="PF01529"/>
    </source>
</evidence>
<keyword evidence="6 7" id="KW-0012">Acyltransferase</keyword>
<evidence type="ECO:0000256" key="1">
    <source>
        <dbReference type="ARBA" id="ARBA00004141"/>
    </source>
</evidence>
<comment type="similarity">
    <text evidence="7">Belongs to the DHHC palmitoyltransferase family.</text>
</comment>
<feature type="transmembrane region" description="Helical" evidence="7">
    <location>
        <begin position="163"/>
        <end position="185"/>
    </location>
</feature>
<keyword evidence="11" id="KW-1185">Reference proteome</keyword>
<organism evidence="10 11">
    <name type="scientific">Paramecium pentaurelia</name>
    <dbReference type="NCBI Taxonomy" id="43138"/>
    <lineage>
        <taxon>Eukaryota</taxon>
        <taxon>Sar</taxon>
        <taxon>Alveolata</taxon>
        <taxon>Ciliophora</taxon>
        <taxon>Intramacronucleata</taxon>
        <taxon>Oligohymenophorea</taxon>
        <taxon>Peniculida</taxon>
        <taxon>Parameciidae</taxon>
        <taxon>Paramecium</taxon>
    </lineage>
</organism>
<evidence type="ECO:0000313" key="10">
    <source>
        <dbReference type="EMBL" id="CAD8201499.1"/>
    </source>
</evidence>
<keyword evidence="2 7" id="KW-0808">Transferase</keyword>
<comment type="catalytic activity">
    <reaction evidence="7">
        <text>L-cysteinyl-[protein] + hexadecanoyl-CoA = S-hexadecanoyl-L-cysteinyl-[protein] + CoA</text>
        <dbReference type="Rhea" id="RHEA:36683"/>
        <dbReference type="Rhea" id="RHEA-COMP:10131"/>
        <dbReference type="Rhea" id="RHEA-COMP:11032"/>
        <dbReference type="ChEBI" id="CHEBI:29950"/>
        <dbReference type="ChEBI" id="CHEBI:57287"/>
        <dbReference type="ChEBI" id="CHEBI:57379"/>
        <dbReference type="ChEBI" id="CHEBI:74151"/>
        <dbReference type="EC" id="2.3.1.225"/>
    </reaction>
</comment>
<dbReference type="EMBL" id="CAJJDO010000128">
    <property type="protein sequence ID" value="CAD8201499.1"/>
    <property type="molecule type" value="Genomic_DNA"/>
</dbReference>
<evidence type="ECO:0000256" key="7">
    <source>
        <dbReference type="RuleBase" id="RU079119"/>
    </source>
</evidence>
<dbReference type="Proteomes" id="UP000689195">
    <property type="component" value="Unassembled WGS sequence"/>
</dbReference>
<dbReference type="PANTHER" id="PTHR22883">
    <property type="entry name" value="ZINC FINGER DHHC DOMAIN CONTAINING PROTEIN"/>
    <property type="match status" value="1"/>
</dbReference>
<keyword evidence="3 7" id="KW-0812">Transmembrane</keyword>
<feature type="compositionally biased region" description="Polar residues" evidence="8">
    <location>
        <begin position="306"/>
        <end position="337"/>
    </location>
</feature>
<dbReference type="AlphaFoldDB" id="A0A8S1XKU1"/>
<evidence type="ECO:0000256" key="5">
    <source>
        <dbReference type="ARBA" id="ARBA00023136"/>
    </source>
</evidence>
<dbReference type="InterPro" id="IPR001594">
    <property type="entry name" value="Palmitoyltrfase_DHHC"/>
</dbReference>
<evidence type="ECO:0000256" key="6">
    <source>
        <dbReference type="ARBA" id="ARBA00023315"/>
    </source>
</evidence>
<gene>
    <name evidence="10" type="ORF">PPENT_87.1.T1280033</name>
</gene>
<dbReference type="GO" id="GO:0005783">
    <property type="term" value="C:endoplasmic reticulum"/>
    <property type="evidence" value="ECO:0007669"/>
    <property type="project" value="TreeGrafter"/>
</dbReference>
<protein>
    <recommendedName>
        <fullName evidence="7">Palmitoyltransferase</fullName>
        <ecNumber evidence="7">2.3.1.225</ecNumber>
    </recommendedName>
</protein>
<name>A0A8S1XKU1_9CILI</name>
<keyword evidence="4 7" id="KW-1133">Transmembrane helix</keyword>
<proteinExistence type="inferred from homology"/>
<dbReference type="Pfam" id="PF01529">
    <property type="entry name" value="DHHC"/>
    <property type="match status" value="1"/>
</dbReference>
<dbReference type="GO" id="GO:0019706">
    <property type="term" value="F:protein-cysteine S-palmitoyltransferase activity"/>
    <property type="evidence" value="ECO:0007669"/>
    <property type="project" value="UniProtKB-EC"/>
</dbReference>
<evidence type="ECO:0000256" key="2">
    <source>
        <dbReference type="ARBA" id="ARBA00022679"/>
    </source>
</evidence>
<evidence type="ECO:0000256" key="8">
    <source>
        <dbReference type="SAM" id="MobiDB-lite"/>
    </source>
</evidence>
<feature type="transmembrane region" description="Helical" evidence="7">
    <location>
        <begin position="72"/>
        <end position="89"/>
    </location>
</feature>
<dbReference type="GO" id="GO:0006612">
    <property type="term" value="P:protein targeting to membrane"/>
    <property type="evidence" value="ECO:0007669"/>
    <property type="project" value="TreeGrafter"/>
</dbReference>
<sequence length="389" mass="45925">MSQQLCCWIMIYIINYELKQLKYSEQTWISVQNRNKLLLNWSSNSIHCTLHNNLISNLRLCKKQIQIYKNQLWILVTIFSIFISIFWFITTKIDPTDPEIYIQYKLKEKKVKYETKLNCYCKVCQAYVQTPSKHCKQCNRCTELFDHHCVWLNNCIGLRNYKYFFILIVLIELYLITVLIISIFINNILSYVYMGVTIMLMIPIKFLLVMHIYFRCKNMTTYDFVLSRRKIEQKSSSEKLQEGTSNQTNLQTNIISRNYLQQTHLNIQTAVSKPKVIKKGIDWEQEEADVEEGDSYHAKEPLPLPSQKSSARQIDSQCNSGHRRTCPNTQRGNTSTIQLNDHKPIRSLFNVKDFQQIIENQLMNNVNEGSIIQFDSKHSQKTDQIEINI</sequence>
<keyword evidence="5 7" id="KW-0472">Membrane</keyword>
<evidence type="ECO:0000256" key="4">
    <source>
        <dbReference type="ARBA" id="ARBA00022989"/>
    </source>
</evidence>
<reference evidence="10" key="1">
    <citation type="submission" date="2021-01" db="EMBL/GenBank/DDBJ databases">
        <authorList>
            <consortium name="Genoscope - CEA"/>
            <person name="William W."/>
        </authorList>
    </citation>
    <scope>NUCLEOTIDE SEQUENCE</scope>
</reference>
<feature type="domain" description="Palmitoyltransferase DHHC" evidence="9">
    <location>
        <begin position="117"/>
        <end position="225"/>
    </location>
</feature>
<comment type="caution">
    <text evidence="10">The sequence shown here is derived from an EMBL/GenBank/DDBJ whole genome shotgun (WGS) entry which is preliminary data.</text>
</comment>
<comment type="domain">
    <text evidence="7">The DHHC domain is required for palmitoyltransferase activity.</text>
</comment>
<dbReference type="PANTHER" id="PTHR22883:SF203">
    <property type="entry name" value="PALMITOYLTRANSFERASE"/>
    <property type="match status" value="1"/>
</dbReference>
<dbReference type="OrthoDB" id="272303at2759"/>
<dbReference type="EC" id="2.3.1.225" evidence="7"/>
<dbReference type="GO" id="GO:0016020">
    <property type="term" value="C:membrane"/>
    <property type="evidence" value="ECO:0007669"/>
    <property type="project" value="UniProtKB-SubCell"/>
</dbReference>
<dbReference type="PROSITE" id="PS50216">
    <property type="entry name" value="DHHC"/>
    <property type="match status" value="1"/>
</dbReference>
<comment type="subcellular location">
    <subcellularLocation>
        <location evidence="1">Membrane</location>
        <topology evidence="1">Multi-pass membrane protein</topology>
    </subcellularLocation>
</comment>
<feature type="region of interest" description="Disordered" evidence="8">
    <location>
        <begin position="288"/>
        <end position="337"/>
    </location>
</feature>
<evidence type="ECO:0000313" key="11">
    <source>
        <dbReference type="Proteomes" id="UP000689195"/>
    </source>
</evidence>
<accession>A0A8S1XKU1</accession>
<dbReference type="InterPro" id="IPR039859">
    <property type="entry name" value="PFA4/ZDH16/20/ERF2-like"/>
</dbReference>
<evidence type="ECO:0000256" key="3">
    <source>
        <dbReference type="ARBA" id="ARBA00022692"/>
    </source>
</evidence>